<sequence length="94" mass="10992">MKRFALPMICLMLPACAATSVPWTNPDVPKEEWSRDYSGCRRYADRDVGWRDDDRDTGSVFRDYDRHQAKKRYDAVLAACMIDRGYVPISRKKE</sequence>
<evidence type="ECO:0000313" key="2">
    <source>
        <dbReference type="EMBL" id="RAU23501.1"/>
    </source>
</evidence>
<organism evidence="2 3">
    <name type="scientific">Paramagnetospirillum kuznetsovii</name>
    <dbReference type="NCBI Taxonomy" id="2053833"/>
    <lineage>
        <taxon>Bacteria</taxon>
        <taxon>Pseudomonadati</taxon>
        <taxon>Pseudomonadota</taxon>
        <taxon>Alphaproteobacteria</taxon>
        <taxon>Rhodospirillales</taxon>
        <taxon>Magnetospirillaceae</taxon>
        <taxon>Paramagnetospirillum</taxon>
    </lineage>
</organism>
<feature type="signal peptide" evidence="1">
    <location>
        <begin position="1"/>
        <end position="17"/>
    </location>
</feature>
<dbReference type="Proteomes" id="UP000251075">
    <property type="component" value="Unassembled WGS sequence"/>
</dbReference>
<dbReference type="AlphaFoldDB" id="A0A364P2F9"/>
<evidence type="ECO:0000256" key="1">
    <source>
        <dbReference type="SAM" id="SignalP"/>
    </source>
</evidence>
<dbReference type="OrthoDB" id="7366016at2"/>
<keyword evidence="1" id="KW-0732">Signal</keyword>
<dbReference type="EMBL" id="PGTO01000002">
    <property type="protein sequence ID" value="RAU23501.1"/>
    <property type="molecule type" value="Genomic_DNA"/>
</dbReference>
<feature type="chain" id="PRO_5016745438" description="Lipoprotein" evidence="1">
    <location>
        <begin position="18"/>
        <end position="94"/>
    </location>
</feature>
<accession>A0A364P2F9</accession>
<name>A0A364P2F9_9PROT</name>
<gene>
    <name evidence="2" type="ORF">CU669_03975</name>
</gene>
<reference evidence="2 3" key="1">
    <citation type="submission" date="2017-11" db="EMBL/GenBank/DDBJ databases">
        <title>Draft genome sequence of magnetotactic bacterium Magnetospirillum kuznetsovii LBB-42.</title>
        <authorList>
            <person name="Grouzdev D.S."/>
            <person name="Rysina M.S."/>
            <person name="Baslerov R.V."/>
            <person name="Koziaeva V."/>
        </authorList>
    </citation>
    <scope>NUCLEOTIDE SEQUENCE [LARGE SCALE GENOMIC DNA]</scope>
    <source>
        <strain evidence="2 3">LBB-42</strain>
    </source>
</reference>
<proteinExistence type="predicted"/>
<evidence type="ECO:0000313" key="3">
    <source>
        <dbReference type="Proteomes" id="UP000251075"/>
    </source>
</evidence>
<evidence type="ECO:0008006" key="4">
    <source>
        <dbReference type="Google" id="ProtNLM"/>
    </source>
</evidence>
<protein>
    <recommendedName>
        <fullName evidence="4">Lipoprotein</fullName>
    </recommendedName>
</protein>
<keyword evidence="3" id="KW-1185">Reference proteome</keyword>
<dbReference type="RefSeq" id="WP_112142699.1">
    <property type="nucleotide sequence ID" value="NZ_PGTO01000002.1"/>
</dbReference>
<comment type="caution">
    <text evidence="2">The sequence shown here is derived from an EMBL/GenBank/DDBJ whole genome shotgun (WGS) entry which is preliminary data.</text>
</comment>